<comment type="catalytic activity">
    <reaction evidence="8">
        <text>(2S,6S)-2,6-diaminopimelate + 2-oxoglutarate = (S)-2,3,4,5-tetrahydrodipicolinate + L-glutamate + H2O + H(+)</text>
        <dbReference type="Rhea" id="RHEA:23988"/>
        <dbReference type="ChEBI" id="CHEBI:15377"/>
        <dbReference type="ChEBI" id="CHEBI:15378"/>
        <dbReference type="ChEBI" id="CHEBI:16810"/>
        <dbReference type="ChEBI" id="CHEBI:16845"/>
        <dbReference type="ChEBI" id="CHEBI:29985"/>
        <dbReference type="ChEBI" id="CHEBI:57609"/>
        <dbReference type="EC" id="2.6.1.83"/>
    </reaction>
</comment>
<comment type="pathway">
    <text evidence="2">Amino-acid biosynthesis; L-lysine biosynthesis via DAP pathway; LL-2,6-diaminopimelate from (S)-tetrahydrodipicolinate (aminotransferase route): step 1/1.</text>
</comment>
<gene>
    <name evidence="11" type="ORF">RsTaC01_0305</name>
</gene>
<keyword evidence="7" id="KW-0663">Pyridoxal phosphate</keyword>
<dbReference type="NCBIfam" id="TIGR03542">
    <property type="entry name" value="DAPAT_plant"/>
    <property type="match status" value="1"/>
</dbReference>
<dbReference type="InterPro" id="IPR019942">
    <property type="entry name" value="DapL/ALD1"/>
</dbReference>
<evidence type="ECO:0000256" key="8">
    <source>
        <dbReference type="ARBA" id="ARBA00051934"/>
    </source>
</evidence>
<feature type="domain" description="Aminotransferase class I/classII large" evidence="10">
    <location>
        <begin position="34"/>
        <end position="389"/>
    </location>
</feature>
<evidence type="ECO:0000256" key="5">
    <source>
        <dbReference type="ARBA" id="ARBA00022576"/>
    </source>
</evidence>
<evidence type="ECO:0000256" key="9">
    <source>
        <dbReference type="NCBIfam" id="TIGR03542"/>
    </source>
</evidence>
<dbReference type="Gene3D" id="3.90.1150.10">
    <property type="entry name" value="Aspartate Aminotransferase, domain 1"/>
    <property type="match status" value="1"/>
</dbReference>
<keyword evidence="5 11" id="KW-0032">Aminotransferase</keyword>
<reference evidence="11" key="1">
    <citation type="journal article" date="2023" name="ISME J.">
        <title>Emergence of putative energy parasites within Clostridia revealed by genome analysis of a novel endosymbiotic clade.</title>
        <authorList>
            <person name="Takahashi K."/>
            <person name="Kuwahara H."/>
            <person name="Horikawa Y."/>
            <person name="Izawa K."/>
            <person name="Kato D."/>
            <person name="Inagaki T."/>
            <person name="Yuki M."/>
            <person name="Ohkuma M."/>
            <person name="Hongoh Y."/>
        </authorList>
    </citation>
    <scope>NUCLEOTIDE SEQUENCE</scope>
    <source>
        <strain evidence="11">RsTa-C01</strain>
    </source>
</reference>
<dbReference type="InterPro" id="IPR004839">
    <property type="entry name" value="Aminotransferase_I/II_large"/>
</dbReference>
<dbReference type="AlphaFoldDB" id="A0AA48KXL9"/>
<sequence>MNLNLNFKKLEKNYVFVEVENKIREYEANNPKAEVIRLGVGDVTKPLCSESIKAMHKAVDEMGKFETFKSYGPSEGYEFLRKEISKYYLKFNIKFNISEIFINDGINTDLWSILDLFSKENTVLIPDPVYPVYSDVNIIDGRKIIYLNSNKENNFLPLPDKKIKPNIIYMCSPNNPTGTVYNRKELKIWVDYALENDAVILFDSAYECFIDDQNTDDLPKSIFEIENSKKCCIEFCSFSKKAGFTGIRCGYTTIPKELKKDNFNLREIWHRRVSVKSNGVSYISQRGAQSIFTQEGESQTKFNINYYKENSKIICDNLKFLNIWHVGGKYSPYIWLKCPKNMKSWEFFDYLLNNFGIAGIPGSGFGKNGENFFRFTGFGEREKIIKFCDRTKKVFFEKWSK</sequence>
<dbReference type="CDD" id="cd00609">
    <property type="entry name" value="AAT_like"/>
    <property type="match status" value="1"/>
</dbReference>
<evidence type="ECO:0000313" key="11">
    <source>
        <dbReference type="EMBL" id="BED92548.1"/>
    </source>
</evidence>
<dbReference type="GO" id="GO:0030170">
    <property type="term" value="F:pyridoxal phosphate binding"/>
    <property type="evidence" value="ECO:0007669"/>
    <property type="project" value="UniProtKB-UniRule"/>
</dbReference>
<dbReference type="Gene3D" id="3.40.640.10">
    <property type="entry name" value="Type I PLP-dependent aspartate aminotransferase-like (Major domain)"/>
    <property type="match status" value="1"/>
</dbReference>
<dbReference type="EC" id="2.6.1.83" evidence="3 9"/>
<accession>A0AA48KXL9</accession>
<dbReference type="PANTHER" id="PTHR43144">
    <property type="entry name" value="AMINOTRANSFERASE"/>
    <property type="match status" value="1"/>
</dbReference>
<dbReference type="FunFam" id="3.40.640.10:FF:000099">
    <property type="entry name" value="LL-diaminopimelate aminotransferase, chloroplastic"/>
    <property type="match status" value="1"/>
</dbReference>
<proteinExistence type="predicted"/>
<dbReference type="Pfam" id="PF00155">
    <property type="entry name" value="Aminotran_1_2"/>
    <property type="match status" value="1"/>
</dbReference>
<dbReference type="Proteomes" id="UP001335720">
    <property type="component" value="Chromosome"/>
</dbReference>
<dbReference type="InterPro" id="IPR015421">
    <property type="entry name" value="PyrdxlP-dep_Trfase_major"/>
</dbReference>
<evidence type="ECO:0000256" key="1">
    <source>
        <dbReference type="ARBA" id="ARBA00001933"/>
    </source>
</evidence>
<name>A0AA48KXL9_9FIRM</name>
<evidence type="ECO:0000256" key="4">
    <source>
        <dbReference type="ARBA" id="ARBA00018052"/>
    </source>
</evidence>
<evidence type="ECO:0000256" key="2">
    <source>
        <dbReference type="ARBA" id="ARBA00004982"/>
    </source>
</evidence>
<protein>
    <recommendedName>
        <fullName evidence="4 9">LL-diaminopimelate aminotransferase</fullName>
        <ecNumber evidence="3 9">2.6.1.83</ecNumber>
    </recommendedName>
</protein>
<dbReference type="InterPro" id="IPR015424">
    <property type="entry name" value="PyrdxlP-dep_Trfase"/>
</dbReference>
<dbReference type="SUPFAM" id="SSF53383">
    <property type="entry name" value="PLP-dependent transferases"/>
    <property type="match status" value="1"/>
</dbReference>
<dbReference type="EMBL" id="AP027925">
    <property type="protein sequence ID" value="BED92548.1"/>
    <property type="molecule type" value="Genomic_DNA"/>
</dbReference>
<dbReference type="KEGG" id="ptrh:RsTaC01_0305"/>
<keyword evidence="6" id="KW-0808">Transferase</keyword>
<comment type="cofactor">
    <cofactor evidence="1">
        <name>pyridoxal 5'-phosphate</name>
        <dbReference type="ChEBI" id="CHEBI:597326"/>
    </cofactor>
</comment>
<organism evidence="11">
    <name type="scientific">Candidatus Paraimprobicoccus trichonymphae</name>
    <dbReference type="NCBI Taxonomy" id="3033793"/>
    <lineage>
        <taxon>Bacteria</taxon>
        <taxon>Bacillati</taxon>
        <taxon>Bacillota</taxon>
        <taxon>Clostridia</taxon>
        <taxon>Candidatus Paraimprobicoccus</taxon>
    </lineage>
</organism>
<dbReference type="GO" id="GO:0010285">
    <property type="term" value="F:L,L-diaminopimelate aminotransferase activity"/>
    <property type="evidence" value="ECO:0007669"/>
    <property type="project" value="UniProtKB-EC"/>
</dbReference>
<dbReference type="InterPro" id="IPR015422">
    <property type="entry name" value="PyrdxlP-dep_Trfase_small"/>
</dbReference>
<evidence type="ECO:0000256" key="3">
    <source>
        <dbReference type="ARBA" id="ARBA00013138"/>
    </source>
</evidence>
<evidence type="ECO:0000256" key="6">
    <source>
        <dbReference type="ARBA" id="ARBA00022679"/>
    </source>
</evidence>
<evidence type="ECO:0000256" key="7">
    <source>
        <dbReference type="ARBA" id="ARBA00022898"/>
    </source>
</evidence>
<evidence type="ECO:0000259" key="10">
    <source>
        <dbReference type="Pfam" id="PF00155"/>
    </source>
</evidence>